<name>A0AAV7XU29_9NEOP</name>
<protein>
    <submittedName>
        <fullName evidence="2">Uncharacterized protein</fullName>
    </submittedName>
</protein>
<keyword evidence="3" id="KW-1185">Reference proteome</keyword>
<proteinExistence type="predicted"/>
<evidence type="ECO:0000313" key="3">
    <source>
        <dbReference type="Proteomes" id="UP001075354"/>
    </source>
</evidence>
<comment type="caution">
    <text evidence="2">The sequence shown here is derived from an EMBL/GenBank/DDBJ whole genome shotgun (WGS) entry which is preliminary data.</text>
</comment>
<accession>A0AAV7XU29</accession>
<gene>
    <name evidence="2" type="ORF">ONE63_008526</name>
</gene>
<feature type="region of interest" description="Disordered" evidence="1">
    <location>
        <begin position="56"/>
        <end position="75"/>
    </location>
</feature>
<sequence length="75" mass="8237">MTARRLRGLRATPSVVDQPHRSLPMAISTCWDQSGHLVDVPHSSQHWMLWHVQHLKSTSPHDASPGPSGPLGSPD</sequence>
<feature type="compositionally biased region" description="Low complexity" evidence="1">
    <location>
        <begin position="64"/>
        <end position="75"/>
    </location>
</feature>
<dbReference type="EMBL" id="JAPTSV010000006">
    <property type="protein sequence ID" value="KAJ1526981.1"/>
    <property type="molecule type" value="Genomic_DNA"/>
</dbReference>
<evidence type="ECO:0000256" key="1">
    <source>
        <dbReference type="SAM" id="MobiDB-lite"/>
    </source>
</evidence>
<dbReference type="Proteomes" id="UP001075354">
    <property type="component" value="Chromosome 6"/>
</dbReference>
<dbReference type="AlphaFoldDB" id="A0AAV7XU29"/>
<organism evidence="2 3">
    <name type="scientific">Megalurothrips usitatus</name>
    <name type="common">bean blossom thrips</name>
    <dbReference type="NCBI Taxonomy" id="439358"/>
    <lineage>
        <taxon>Eukaryota</taxon>
        <taxon>Metazoa</taxon>
        <taxon>Ecdysozoa</taxon>
        <taxon>Arthropoda</taxon>
        <taxon>Hexapoda</taxon>
        <taxon>Insecta</taxon>
        <taxon>Pterygota</taxon>
        <taxon>Neoptera</taxon>
        <taxon>Paraneoptera</taxon>
        <taxon>Thysanoptera</taxon>
        <taxon>Terebrantia</taxon>
        <taxon>Thripoidea</taxon>
        <taxon>Thripidae</taxon>
        <taxon>Megalurothrips</taxon>
    </lineage>
</organism>
<evidence type="ECO:0000313" key="2">
    <source>
        <dbReference type="EMBL" id="KAJ1526981.1"/>
    </source>
</evidence>
<reference evidence="2" key="1">
    <citation type="submission" date="2022-12" db="EMBL/GenBank/DDBJ databases">
        <title>Chromosome-level genome assembly of the bean flower thrips Megalurothrips usitatus.</title>
        <authorList>
            <person name="Ma L."/>
            <person name="Liu Q."/>
            <person name="Li H."/>
            <person name="Cai W."/>
        </authorList>
    </citation>
    <scope>NUCLEOTIDE SEQUENCE</scope>
    <source>
        <strain evidence="2">Cailab_2022a</strain>
    </source>
</reference>